<proteinExistence type="predicted"/>
<dbReference type="Proteomes" id="UP000663828">
    <property type="component" value="Unassembled WGS sequence"/>
</dbReference>
<dbReference type="EMBL" id="CAJNOR010019281">
    <property type="protein sequence ID" value="CAF1689458.1"/>
    <property type="molecule type" value="Genomic_DNA"/>
</dbReference>
<name>A0A816HTD8_ADIRI</name>
<keyword evidence="2" id="KW-1185">Reference proteome</keyword>
<evidence type="ECO:0000313" key="1">
    <source>
        <dbReference type="EMBL" id="CAF1689458.1"/>
    </source>
</evidence>
<organism evidence="1 2">
    <name type="scientific">Adineta ricciae</name>
    <name type="common">Rotifer</name>
    <dbReference type="NCBI Taxonomy" id="249248"/>
    <lineage>
        <taxon>Eukaryota</taxon>
        <taxon>Metazoa</taxon>
        <taxon>Spiralia</taxon>
        <taxon>Gnathifera</taxon>
        <taxon>Rotifera</taxon>
        <taxon>Eurotatoria</taxon>
        <taxon>Bdelloidea</taxon>
        <taxon>Adinetida</taxon>
        <taxon>Adinetidae</taxon>
        <taxon>Adineta</taxon>
    </lineage>
</organism>
<feature type="non-terminal residue" evidence="1">
    <location>
        <position position="166"/>
    </location>
</feature>
<evidence type="ECO:0000313" key="2">
    <source>
        <dbReference type="Proteomes" id="UP000663828"/>
    </source>
</evidence>
<protein>
    <submittedName>
        <fullName evidence="1">Uncharacterized protein</fullName>
    </submittedName>
</protein>
<sequence>METLKSLFRSNSFRNSHPIDEHFIKQTFSFDNLKSYFSTHPSSNSIQLETYSHSSFPISNQQTNIVANASKSISNVQIFTLKNQYRRHSWTGKDNPQEIILPIRRTKSQTRKVRIRRKNFVNEPLKSVTYPLTKSFHNQPQRHSLTSTRSEKSTAFLTATSLLKFW</sequence>
<comment type="caution">
    <text evidence="1">The sequence shown here is derived from an EMBL/GenBank/DDBJ whole genome shotgun (WGS) entry which is preliminary data.</text>
</comment>
<reference evidence="1" key="1">
    <citation type="submission" date="2021-02" db="EMBL/GenBank/DDBJ databases">
        <authorList>
            <person name="Nowell W R."/>
        </authorList>
    </citation>
    <scope>NUCLEOTIDE SEQUENCE</scope>
</reference>
<accession>A0A816HTD8</accession>
<gene>
    <name evidence="1" type="ORF">XAT740_LOCUS63312</name>
</gene>
<dbReference type="AlphaFoldDB" id="A0A816HTD8"/>